<name>A0A937ANW1_9BACT</name>
<accession>A0A937ANW1</accession>
<sequence>MASLQEQIDFIQKEHDRCKLVYNFLLKEFGEKNTSLLDEEVSEKIHFTQEIIFSLKELQTFKMSAYGRAK</sequence>
<dbReference type="RefSeq" id="WP_201924073.1">
    <property type="nucleotide sequence ID" value="NZ_JAERQG010000005.1"/>
</dbReference>
<keyword evidence="2" id="KW-1185">Reference proteome</keyword>
<dbReference type="EMBL" id="JAERQG010000005">
    <property type="protein sequence ID" value="MBL0766948.1"/>
    <property type="molecule type" value="Genomic_DNA"/>
</dbReference>
<organism evidence="1 2">
    <name type="scientific">Marivirga atlantica</name>
    <dbReference type="NCBI Taxonomy" id="1548457"/>
    <lineage>
        <taxon>Bacteria</taxon>
        <taxon>Pseudomonadati</taxon>
        <taxon>Bacteroidota</taxon>
        <taxon>Cytophagia</taxon>
        <taxon>Cytophagales</taxon>
        <taxon>Marivirgaceae</taxon>
        <taxon>Marivirga</taxon>
    </lineage>
</organism>
<gene>
    <name evidence="1" type="ORF">JKP34_16900</name>
</gene>
<proteinExistence type="predicted"/>
<protein>
    <submittedName>
        <fullName evidence="1">Uncharacterized protein</fullName>
    </submittedName>
</protein>
<dbReference type="AlphaFoldDB" id="A0A937ANW1"/>
<evidence type="ECO:0000313" key="1">
    <source>
        <dbReference type="EMBL" id="MBL0766948.1"/>
    </source>
</evidence>
<comment type="caution">
    <text evidence="1">The sequence shown here is derived from an EMBL/GenBank/DDBJ whole genome shotgun (WGS) entry which is preliminary data.</text>
</comment>
<evidence type="ECO:0000313" key="2">
    <source>
        <dbReference type="Proteomes" id="UP000642920"/>
    </source>
</evidence>
<dbReference type="Proteomes" id="UP000642920">
    <property type="component" value="Unassembled WGS sequence"/>
</dbReference>
<reference evidence="1" key="1">
    <citation type="submission" date="2021-01" db="EMBL/GenBank/DDBJ databases">
        <title>Marivirga sp. nov., isolated from intertidal surface sediments.</title>
        <authorList>
            <person name="Zhang M."/>
        </authorList>
    </citation>
    <scope>NUCLEOTIDE SEQUENCE</scope>
    <source>
        <strain evidence="1">SM1354</strain>
    </source>
</reference>